<dbReference type="GO" id="GO:0008270">
    <property type="term" value="F:zinc ion binding"/>
    <property type="evidence" value="ECO:0007669"/>
    <property type="project" value="UniProtKB-KW"/>
</dbReference>
<evidence type="ECO:0000256" key="5">
    <source>
        <dbReference type="ARBA" id="ARBA00022771"/>
    </source>
</evidence>
<evidence type="ECO:0000256" key="1">
    <source>
        <dbReference type="ARBA" id="ARBA00004906"/>
    </source>
</evidence>
<feature type="domain" description="MIB/HERC2" evidence="8">
    <location>
        <begin position="1"/>
        <end position="34"/>
    </location>
</feature>
<keyword evidence="3" id="KW-0479">Metal-binding</keyword>
<keyword evidence="10" id="KW-1185">Reference proteome</keyword>
<feature type="non-terminal residue" evidence="9">
    <location>
        <position position="1"/>
    </location>
</feature>
<dbReference type="EMBL" id="SGJD01001535">
    <property type="protein sequence ID" value="KAB0399482.1"/>
    <property type="molecule type" value="Genomic_DNA"/>
</dbReference>
<dbReference type="AlphaFoldDB" id="A0A643CH88"/>
<dbReference type="GO" id="GO:0004842">
    <property type="term" value="F:ubiquitin-protein transferase activity"/>
    <property type="evidence" value="ECO:0007669"/>
    <property type="project" value="InterPro"/>
</dbReference>
<dbReference type="InterPro" id="IPR037252">
    <property type="entry name" value="Mib_Herc2_sf"/>
</dbReference>
<protein>
    <recommendedName>
        <fullName evidence="8">MIB/HERC2 domain-containing protein</fullName>
    </recommendedName>
</protein>
<comment type="caution">
    <text evidence="9">The sequence shown here is derived from an EMBL/GenBank/DDBJ whole genome shotgun (WGS) entry which is preliminary data.</text>
</comment>
<dbReference type="SUPFAM" id="SSF159034">
    <property type="entry name" value="Mib/herc2 domain-like"/>
    <property type="match status" value="1"/>
</dbReference>
<dbReference type="Proteomes" id="UP000437017">
    <property type="component" value="Unassembled WGS sequence"/>
</dbReference>
<evidence type="ECO:0000256" key="3">
    <source>
        <dbReference type="ARBA" id="ARBA00022723"/>
    </source>
</evidence>
<dbReference type="Gene3D" id="2.30.30.40">
    <property type="entry name" value="SH3 Domains"/>
    <property type="match status" value="1"/>
</dbReference>
<evidence type="ECO:0000259" key="8">
    <source>
        <dbReference type="PROSITE" id="PS51416"/>
    </source>
</evidence>
<evidence type="ECO:0000313" key="10">
    <source>
        <dbReference type="Proteomes" id="UP000437017"/>
    </source>
</evidence>
<dbReference type="PANTHER" id="PTHR24202:SF4">
    <property type="entry name" value="E3 UBIQUITIN-PROTEIN LIGASE MIB2-RELATED"/>
    <property type="match status" value="1"/>
</dbReference>
<evidence type="ECO:0000256" key="4">
    <source>
        <dbReference type="ARBA" id="ARBA00022737"/>
    </source>
</evidence>
<keyword evidence="7" id="KW-0862">Zinc</keyword>
<evidence type="ECO:0000256" key="2">
    <source>
        <dbReference type="ARBA" id="ARBA00022679"/>
    </source>
</evidence>
<dbReference type="InterPro" id="IPR040847">
    <property type="entry name" value="SH3_15"/>
</dbReference>
<dbReference type="PROSITE" id="PS51416">
    <property type="entry name" value="MIB_HERC2"/>
    <property type="match status" value="1"/>
</dbReference>
<keyword evidence="2" id="KW-0808">Transferase</keyword>
<reference evidence="9 10" key="1">
    <citation type="journal article" date="2019" name="PLoS ONE">
        <title>Genomic analyses reveal an absence of contemporary introgressive admixture between fin whales and blue whales, despite known hybrids.</title>
        <authorList>
            <person name="Westbury M.V."/>
            <person name="Petersen B."/>
            <person name="Lorenzen E.D."/>
        </authorList>
    </citation>
    <scope>NUCLEOTIDE SEQUENCE [LARGE SCALE GENOMIC DNA]</scope>
    <source>
        <strain evidence="9">FinWhale-01</strain>
    </source>
</reference>
<gene>
    <name evidence="9" type="ORF">E2I00_015794</name>
</gene>
<name>A0A643CH88_BALPH</name>
<dbReference type="GO" id="GO:0016567">
    <property type="term" value="P:protein ubiquitination"/>
    <property type="evidence" value="ECO:0007669"/>
    <property type="project" value="UniProtKB-UniPathway"/>
</dbReference>
<evidence type="ECO:0000313" key="9">
    <source>
        <dbReference type="EMBL" id="KAB0399482.1"/>
    </source>
</evidence>
<organism evidence="9 10">
    <name type="scientific">Balaenoptera physalus</name>
    <name type="common">Fin whale</name>
    <name type="synonym">Balaena physalus</name>
    <dbReference type="NCBI Taxonomy" id="9770"/>
    <lineage>
        <taxon>Eukaryota</taxon>
        <taxon>Metazoa</taxon>
        <taxon>Chordata</taxon>
        <taxon>Craniata</taxon>
        <taxon>Vertebrata</taxon>
        <taxon>Euteleostomi</taxon>
        <taxon>Mammalia</taxon>
        <taxon>Eutheria</taxon>
        <taxon>Laurasiatheria</taxon>
        <taxon>Artiodactyla</taxon>
        <taxon>Whippomorpha</taxon>
        <taxon>Cetacea</taxon>
        <taxon>Mysticeti</taxon>
        <taxon>Balaenopteridae</taxon>
        <taxon>Balaenoptera</taxon>
    </lineage>
</organism>
<feature type="non-terminal residue" evidence="9">
    <location>
        <position position="95"/>
    </location>
</feature>
<comment type="pathway">
    <text evidence="1">Protein modification; protein ubiquitination.</text>
</comment>
<dbReference type="PANTHER" id="PTHR24202">
    <property type="entry name" value="E3 UBIQUITIN-PROTEIN LIGASE MIB2"/>
    <property type="match status" value="1"/>
</dbReference>
<dbReference type="InterPro" id="IPR010606">
    <property type="entry name" value="Mib_Herc2"/>
</dbReference>
<dbReference type="GO" id="GO:0005737">
    <property type="term" value="C:cytoplasm"/>
    <property type="evidence" value="ECO:0007669"/>
    <property type="project" value="TreeGrafter"/>
</dbReference>
<proteinExistence type="predicted"/>
<keyword evidence="6" id="KW-0833">Ubl conjugation pathway</keyword>
<dbReference type="Pfam" id="PF06701">
    <property type="entry name" value="MIB_HERC2"/>
    <property type="match status" value="1"/>
</dbReference>
<evidence type="ECO:0000256" key="6">
    <source>
        <dbReference type="ARBA" id="ARBA00022786"/>
    </source>
</evidence>
<sequence>TGRSVASVTWADGTTNVYRVGHKGKVDLKCVGEAAGGFYYREHLPRLGKPAELQRRVSADGQPFQHGDKVKCLLDADILRDMQEGHGGWNPRMAK</sequence>
<dbReference type="UniPathway" id="UPA00143"/>
<dbReference type="Pfam" id="PF18346">
    <property type="entry name" value="SH3_15"/>
    <property type="match status" value="1"/>
</dbReference>
<accession>A0A643CH88</accession>
<evidence type="ECO:0000256" key="7">
    <source>
        <dbReference type="ARBA" id="ARBA00022833"/>
    </source>
</evidence>
<keyword evidence="5" id="KW-0863">Zinc-finger</keyword>
<keyword evidence="4" id="KW-0677">Repeat</keyword>
<dbReference type="OrthoDB" id="2122982at2759"/>